<dbReference type="InterPro" id="IPR011331">
    <property type="entry name" value="Ribosomal_eL37/eL43"/>
</dbReference>
<dbReference type="GO" id="GO:0019843">
    <property type="term" value="F:rRNA binding"/>
    <property type="evidence" value="ECO:0007669"/>
    <property type="project" value="UniProtKB-KW"/>
</dbReference>
<reference evidence="9" key="2">
    <citation type="submission" date="2020-08" db="EMBL/GenBank/DDBJ databases">
        <title>Plant Genome Project.</title>
        <authorList>
            <person name="Zhang R.-G."/>
        </authorList>
    </citation>
    <scope>NUCLEOTIDE SEQUENCE</scope>
    <source>
        <strain evidence="9">Huo1</strain>
        <tissue evidence="9">Leaf</tissue>
    </source>
</reference>
<evidence type="ECO:0000256" key="2">
    <source>
        <dbReference type="ARBA" id="ARBA00022723"/>
    </source>
</evidence>
<gene>
    <name evidence="9" type="ORF">SASPL_139545</name>
</gene>
<dbReference type="GO" id="GO:0006412">
    <property type="term" value="P:translation"/>
    <property type="evidence" value="ECO:0007669"/>
    <property type="project" value="InterPro"/>
</dbReference>
<dbReference type="GO" id="GO:0003735">
    <property type="term" value="F:structural constituent of ribosome"/>
    <property type="evidence" value="ECO:0007669"/>
    <property type="project" value="InterPro"/>
</dbReference>
<keyword evidence="6" id="KW-0694">RNA-binding</keyword>
<dbReference type="SUPFAM" id="SSF57829">
    <property type="entry name" value="Zn-binding ribosomal proteins"/>
    <property type="match status" value="1"/>
</dbReference>
<keyword evidence="10" id="KW-1185">Reference proteome</keyword>
<dbReference type="PROSITE" id="PS01077">
    <property type="entry name" value="RIBOSOMAL_L37E"/>
    <property type="match status" value="1"/>
</dbReference>
<keyword evidence="5" id="KW-0862">Zinc</keyword>
<comment type="caution">
    <text evidence="9">The sequence shown here is derived from an EMBL/GenBank/DDBJ whole genome shotgun (WGS) entry which is preliminary data.</text>
</comment>
<dbReference type="EMBL" id="PNBA02000015">
    <property type="protein sequence ID" value="KAG6398094.1"/>
    <property type="molecule type" value="Genomic_DNA"/>
</dbReference>
<reference evidence="9" key="1">
    <citation type="submission" date="2018-01" db="EMBL/GenBank/DDBJ databases">
        <authorList>
            <person name="Mao J.F."/>
        </authorList>
    </citation>
    <scope>NUCLEOTIDE SEQUENCE</scope>
    <source>
        <strain evidence="9">Huo1</strain>
        <tissue evidence="9">Leaf</tissue>
    </source>
</reference>
<evidence type="ECO:0000256" key="8">
    <source>
        <dbReference type="ARBA" id="ARBA00023274"/>
    </source>
</evidence>
<keyword evidence="3" id="KW-0699">rRNA-binding</keyword>
<dbReference type="InterPro" id="IPR011332">
    <property type="entry name" value="Ribosomal_zn-bd"/>
</dbReference>
<dbReference type="GO" id="GO:0022625">
    <property type="term" value="C:cytosolic large ribosomal subunit"/>
    <property type="evidence" value="ECO:0007669"/>
    <property type="project" value="TreeGrafter"/>
</dbReference>
<keyword evidence="7" id="KW-0689">Ribosomal protein</keyword>
<dbReference type="InterPro" id="IPR018267">
    <property type="entry name" value="Ribosomal_eL37_CS"/>
</dbReference>
<sequence length="193" mass="21568">MGKSRGERRVIFSSSGAIPTINDLRWPRATIELRQLGRDRSGERVFLIEEEAVNNVDEVEATNSALGVEGGRQRDKDEYAISGGACRWGSGFCNFTAAMGKGTGSFGKRRNKTHTLCVRCGRRSFHLQKSRCSACAYPAARKRTYNWSVKAIRRKTTGTGRMRYLRNVPRRFKTNFREGTEAAPRKKAVAASA</sequence>
<dbReference type="Gene3D" id="2.20.25.30">
    <property type="match status" value="1"/>
</dbReference>
<evidence type="ECO:0000313" key="10">
    <source>
        <dbReference type="Proteomes" id="UP000298416"/>
    </source>
</evidence>
<evidence type="ECO:0000256" key="1">
    <source>
        <dbReference type="ARBA" id="ARBA00009805"/>
    </source>
</evidence>
<keyword evidence="2" id="KW-0479">Metal-binding</keyword>
<accession>A0A8X8WQA3</accession>
<evidence type="ECO:0000256" key="7">
    <source>
        <dbReference type="ARBA" id="ARBA00022980"/>
    </source>
</evidence>
<protein>
    <recommendedName>
        <fullName evidence="11">Large subunit ribosomal protein L37e</fullName>
    </recommendedName>
</protein>
<name>A0A8X8WQA3_SALSN</name>
<evidence type="ECO:0000313" key="9">
    <source>
        <dbReference type="EMBL" id="KAG6398094.1"/>
    </source>
</evidence>
<evidence type="ECO:0000256" key="5">
    <source>
        <dbReference type="ARBA" id="ARBA00022833"/>
    </source>
</evidence>
<comment type="similarity">
    <text evidence="1">Belongs to the eukaryotic ribosomal protein eL37 family.</text>
</comment>
<dbReference type="GO" id="GO:0008270">
    <property type="term" value="F:zinc ion binding"/>
    <property type="evidence" value="ECO:0007669"/>
    <property type="project" value="UniProtKB-KW"/>
</dbReference>
<evidence type="ECO:0000256" key="4">
    <source>
        <dbReference type="ARBA" id="ARBA00022771"/>
    </source>
</evidence>
<evidence type="ECO:0000256" key="6">
    <source>
        <dbReference type="ARBA" id="ARBA00022884"/>
    </source>
</evidence>
<dbReference type="PANTHER" id="PTHR10768">
    <property type="entry name" value="60S RIBOSOMAL PROTEIN L37"/>
    <property type="match status" value="1"/>
</dbReference>
<dbReference type="Pfam" id="PF01907">
    <property type="entry name" value="Ribosomal_L37e"/>
    <property type="match status" value="1"/>
</dbReference>
<evidence type="ECO:0008006" key="11">
    <source>
        <dbReference type="Google" id="ProtNLM"/>
    </source>
</evidence>
<dbReference type="PANTHER" id="PTHR10768:SF25">
    <property type="entry name" value="LARGE RIBOSOMAL SUBUNIT PROTEIN EL37X-RELATED"/>
    <property type="match status" value="1"/>
</dbReference>
<keyword evidence="4" id="KW-0863">Zinc-finger</keyword>
<dbReference type="InterPro" id="IPR001569">
    <property type="entry name" value="Ribosomal_eL37"/>
</dbReference>
<keyword evidence="8" id="KW-0687">Ribonucleoprotein</keyword>
<dbReference type="AlphaFoldDB" id="A0A8X8WQA3"/>
<evidence type="ECO:0000256" key="3">
    <source>
        <dbReference type="ARBA" id="ARBA00022730"/>
    </source>
</evidence>
<dbReference type="Proteomes" id="UP000298416">
    <property type="component" value="Unassembled WGS sequence"/>
</dbReference>
<proteinExistence type="inferred from homology"/>
<organism evidence="9">
    <name type="scientific">Salvia splendens</name>
    <name type="common">Scarlet sage</name>
    <dbReference type="NCBI Taxonomy" id="180675"/>
    <lineage>
        <taxon>Eukaryota</taxon>
        <taxon>Viridiplantae</taxon>
        <taxon>Streptophyta</taxon>
        <taxon>Embryophyta</taxon>
        <taxon>Tracheophyta</taxon>
        <taxon>Spermatophyta</taxon>
        <taxon>Magnoliopsida</taxon>
        <taxon>eudicotyledons</taxon>
        <taxon>Gunneridae</taxon>
        <taxon>Pentapetalae</taxon>
        <taxon>asterids</taxon>
        <taxon>lamiids</taxon>
        <taxon>Lamiales</taxon>
        <taxon>Lamiaceae</taxon>
        <taxon>Nepetoideae</taxon>
        <taxon>Mentheae</taxon>
        <taxon>Salviinae</taxon>
        <taxon>Salvia</taxon>
        <taxon>Salvia subgen. Calosphace</taxon>
        <taxon>core Calosphace</taxon>
    </lineage>
</organism>
<dbReference type="FunFam" id="2.20.25.30:FF:000001">
    <property type="entry name" value="Ribosomal protein L37"/>
    <property type="match status" value="1"/>
</dbReference>